<evidence type="ECO:0000256" key="1">
    <source>
        <dbReference type="ARBA" id="ARBA00008416"/>
    </source>
</evidence>
<evidence type="ECO:0000313" key="8">
    <source>
        <dbReference type="Proteomes" id="UP000443070"/>
    </source>
</evidence>
<evidence type="ECO:0000313" key="6">
    <source>
        <dbReference type="EMBL" id="MTT75018.1"/>
    </source>
</evidence>
<evidence type="ECO:0000259" key="4">
    <source>
        <dbReference type="Pfam" id="PF02678"/>
    </source>
</evidence>
<keyword evidence="8" id="KW-1185">Reference proteome</keyword>
<dbReference type="Gene3D" id="2.60.120.10">
    <property type="entry name" value="Jelly Rolls"/>
    <property type="match status" value="2"/>
</dbReference>
<evidence type="ECO:0000256" key="2">
    <source>
        <dbReference type="PIRSR" id="PIRSR006232-1"/>
    </source>
</evidence>
<comment type="caution">
    <text evidence="6">The sequence shown here is derived from an EMBL/GenBank/DDBJ whole genome shotgun (WGS) entry which is preliminary data.</text>
</comment>
<dbReference type="InterPro" id="IPR011051">
    <property type="entry name" value="RmlC_Cupin_sf"/>
</dbReference>
<dbReference type="OrthoDB" id="321327at2"/>
<proteinExistence type="inferred from homology"/>
<feature type="domain" description="Pirin N-terminal" evidence="4">
    <location>
        <begin position="52"/>
        <end position="149"/>
    </location>
</feature>
<dbReference type="AlphaFoldDB" id="A0A7X3BUQ5"/>
<reference evidence="8 9" key="1">
    <citation type="journal article" date="2019" name="Nat. Med.">
        <title>A library of human gut bacterial isolates paired with longitudinal multiomics data enables mechanistic microbiome research.</title>
        <authorList>
            <person name="Poyet M."/>
            <person name="Groussin M."/>
            <person name="Gibbons S.M."/>
            <person name="Avila-Pacheco J."/>
            <person name="Jiang X."/>
            <person name="Kearney S.M."/>
            <person name="Perrotta A.R."/>
            <person name="Berdy B."/>
            <person name="Zhao S."/>
            <person name="Lieberman T.D."/>
            <person name="Swanson P.K."/>
            <person name="Smith M."/>
            <person name="Roesemann S."/>
            <person name="Alexander J.E."/>
            <person name="Rich S.A."/>
            <person name="Livny J."/>
            <person name="Vlamakis H."/>
            <person name="Clish C."/>
            <person name="Bullock K."/>
            <person name="Deik A."/>
            <person name="Scott J."/>
            <person name="Pierce K.A."/>
            <person name="Xavier R.J."/>
            <person name="Alm E.J."/>
        </authorList>
    </citation>
    <scope>NUCLEOTIDE SEQUENCE [LARGE SCALE GENOMIC DNA]</scope>
    <source>
        <strain evidence="6 9">BIOML-A13</strain>
        <strain evidence="7 8">BIOML-A3</strain>
    </source>
</reference>
<dbReference type="GO" id="GO:0046872">
    <property type="term" value="F:metal ion binding"/>
    <property type="evidence" value="ECO:0007669"/>
    <property type="project" value="UniProtKB-KW"/>
</dbReference>
<feature type="binding site" evidence="2">
    <location>
        <position position="132"/>
    </location>
    <ligand>
        <name>Fe cation</name>
        <dbReference type="ChEBI" id="CHEBI:24875"/>
    </ligand>
</feature>
<keyword evidence="2" id="KW-0479">Metal-binding</keyword>
<accession>A0A7X3BUQ5</accession>
<dbReference type="Pfam" id="PF05726">
    <property type="entry name" value="Pirin_C"/>
    <property type="match status" value="1"/>
</dbReference>
<dbReference type="CDD" id="cd02909">
    <property type="entry name" value="cupin_pirin_N"/>
    <property type="match status" value="1"/>
</dbReference>
<dbReference type="EMBL" id="WNBM01000001">
    <property type="protein sequence ID" value="MTT75018.1"/>
    <property type="molecule type" value="Genomic_DNA"/>
</dbReference>
<dbReference type="InterPro" id="IPR008778">
    <property type="entry name" value="Pirin_C_dom"/>
</dbReference>
<dbReference type="EMBL" id="WNBW01000001">
    <property type="protein sequence ID" value="MTU03149.1"/>
    <property type="molecule type" value="Genomic_DNA"/>
</dbReference>
<comment type="similarity">
    <text evidence="1 3">Belongs to the pirin family.</text>
</comment>
<evidence type="ECO:0000313" key="9">
    <source>
        <dbReference type="Proteomes" id="UP000484547"/>
    </source>
</evidence>
<dbReference type="Proteomes" id="UP000484547">
    <property type="component" value="Unassembled WGS sequence"/>
</dbReference>
<dbReference type="InterPro" id="IPR003829">
    <property type="entry name" value="Pirin_N_dom"/>
</dbReference>
<organism evidence="6 9">
    <name type="scientific">Phascolarctobacterium faecium</name>
    <dbReference type="NCBI Taxonomy" id="33025"/>
    <lineage>
        <taxon>Bacteria</taxon>
        <taxon>Bacillati</taxon>
        <taxon>Bacillota</taxon>
        <taxon>Negativicutes</taxon>
        <taxon>Acidaminococcales</taxon>
        <taxon>Acidaminococcaceae</taxon>
        <taxon>Phascolarctobacterium</taxon>
    </lineage>
</organism>
<feature type="domain" description="Pirin C-terminal" evidence="5">
    <location>
        <begin position="203"/>
        <end position="303"/>
    </location>
</feature>
<dbReference type="PANTHER" id="PTHR13903">
    <property type="entry name" value="PIRIN-RELATED"/>
    <property type="match status" value="1"/>
</dbReference>
<dbReference type="PIRSF" id="PIRSF006232">
    <property type="entry name" value="Pirin"/>
    <property type="match status" value="1"/>
</dbReference>
<feature type="binding site" evidence="2">
    <location>
        <position position="90"/>
    </location>
    <ligand>
        <name>Fe cation</name>
        <dbReference type="ChEBI" id="CHEBI:24875"/>
    </ligand>
</feature>
<evidence type="ECO:0000313" key="7">
    <source>
        <dbReference type="EMBL" id="MTU03149.1"/>
    </source>
</evidence>
<dbReference type="PANTHER" id="PTHR13903:SF8">
    <property type="entry name" value="PIRIN"/>
    <property type="match status" value="1"/>
</dbReference>
<dbReference type="RefSeq" id="WP_155163516.1">
    <property type="nucleotide sequence ID" value="NZ_WNBG01000001.1"/>
</dbReference>
<protein>
    <submittedName>
        <fullName evidence="6">Pirin family protein</fullName>
    </submittedName>
</protein>
<dbReference type="Proteomes" id="UP000443070">
    <property type="component" value="Unassembled WGS sequence"/>
</dbReference>
<keyword evidence="2" id="KW-0408">Iron</keyword>
<evidence type="ECO:0000256" key="3">
    <source>
        <dbReference type="RuleBase" id="RU003457"/>
    </source>
</evidence>
<feature type="binding site" evidence="2">
    <location>
        <position position="88"/>
    </location>
    <ligand>
        <name>Fe cation</name>
        <dbReference type="ChEBI" id="CHEBI:24875"/>
    </ligand>
</feature>
<comment type="cofactor">
    <cofactor evidence="2">
        <name>Fe cation</name>
        <dbReference type="ChEBI" id="CHEBI:24875"/>
    </cofactor>
    <text evidence="2">Binds 1 Fe cation per subunit.</text>
</comment>
<dbReference type="CDD" id="cd02247">
    <property type="entry name" value="cupin_pirin_C"/>
    <property type="match status" value="1"/>
</dbReference>
<feature type="binding site" evidence="2">
    <location>
        <position position="134"/>
    </location>
    <ligand>
        <name>Fe cation</name>
        <dbReference type="ChEBI" id="CHEBI:24875"/>
    </ligand>
</feature>
<dbReference type="InterPro" id="IPR012093">
    <property type="entry name" value="Pirin"/>
</dbReference>
<dbReference type="InterPro" id="IPR014710">
    <property type="entry name" value="RmlC-like_jellyroll"/>
</dbReference>
<evidence type="ECO:0000259" key="5">
    <source>
        <dbReference type="Pfam" id="PF05726"/>
    </source>
</evidence>
<dbReference type="SUPFAM" id="SSF51182">
    <property type="entry name" value="RmlC-like cupins"/>
    <property type="match status" value="1"/>
</dbReference>
<gene>
    <name evidence="6" type="ORF">GMD11_01880</name>
    <name evidence="7" type="ORF">GMD18_01875</name>
</gene>
<name>A0A7X3BUQ5_9FIRM</name>
<dbReference type="Pfam" id="PF02678">
    <property type="entry name" value="Pirin"/>
    <property type="match status" value="1"/>
</dbReference>
<sequence length="312" mass="35120">MINSESKIKLQENHWNSYEAIFLQERTDFYDYKKNKKLTTGQRTIDGAGVHLVRVLGHDTVMDYDPFLMLDSFDSHNPTDYIKGFPIHPHRGIETISYLVQGEMTHQDSLGNKGTIRSGESQWMTAGSGIMHQEMPQASKHMLGVQLWLNLPQKEKMTDPTYFDITGNMIGSKKTDNAIIHVLAGEYDSIKGVEPPHIKATIYDVELQAGKSITLPTKTEDNVFIFLIEGNAIIDGTNIPEKTAVLFSEGDEISVSSESDKQLRFMFCSAKPLKEPVSWGGPIVMNTREELNEAFKELDKGTFIKHNAAHLD</sequence>